<dbReference type="Pfam" id="PF09923">
    <property type="entry name" value="DUF2155"/>
    <property type="match status" value="1"/>
</dbReference>
<dbReference type="InterPro" id="IPR019225">
    <property type="entry name" value="DUF2155"/>
</dbReference>
<sequence length="158" mass="17328">MKTCVLASIVSLALAAPLWAQDETPSSSSSAEDASDLLRRDDPDNTPERGPLSSQPGSLVVLRGLDKVTARTRDFEVAIGDTVQFGALSITAQYCRKRPPEETPETYAFLQVNDRRTDGFGVDVEGEPIFSGWMFASRPAQNPLEHPVYDVWVIDCRA</sequence>
<dbReference type="OrthoDB" id="9810376at2"/>
<accession>A0A495DMD1</accession>
<evidence type="ECO:0000313" key="4">
    <source>
        <dbReference type="Proteomes" id="UP000273675"/>
    </source>
</evidence>
<evidence type="ECO:0000313" key="3">
    <source>
        <dbReference type="EMBL" id="RKR03098.1"/>
    </source>
</evidence>
<dbReference type="RefSeq" id="WP_121210297.1">
    <property type="nucleotide sequence ID" value="NZ_RBIM01000002.1"/>
</dbReference>
<comment type="caution">
    <text evidence="3">The sequence shown here is derived from an EMBL/GenBank/DDBJ whole genome shotgun (WGS) entry which is preliminary data.</text>
</comment>
<proteinExistence type="predicted"/>
<gene>
    <name evidence="3" type="ORF">C7435_1046</name>
</gene>
<organism evidence="3 4">
    <name type="scientific">Maricaulis maris</name>
    <dbReference type="NCBI Taxonomy" id="74318"/>
    <lineage>
        <taxon>Bacteria</taxon>
        <taxon>Pseudomonadati</taxon>
        <taxon>Pseudomonadota</taxon>
        <taxon>Alphaproteobacteria</taxon>
        <taxon>Maricaulales</taxon>
        <taxon>Maricaulaceae</taxon>
        <taxon>Maricaulis</taxon>
    </lineage>
</organism>
<evidence type="ECO:0000256" key="2">
    <source>
        <dbReference type="SAM" id="SignalP"/>
    </source>
</evidence>
<dbReference type="Proteomes" id="UP000273675">
    <property type="component" value="Unassembled WGS sequence"/>
</dbReference>
<feature type="chain" id="PRO_5019798220" description="DUF2155 domain-containing protein" evidence="2">
    <location>
        <begin position="21"/>
        <end position="158"/>
    </location>
</feature>
<feature type="region of interest" description="Disordered" evidence="1">
    <location>
        <begin position="21"/>
        <end position="57"/>
    </location>
</feature>
<reference evidence="3 4" key="1">
    <citation type="submission" date="2018-10" db="EMBL/GenBank/DDBJ databases">
        <title>Genomic Encyclopedia of Type Strains, Phase IV (KMG-IV): sequencing the most valuable type-strain genomes for metagenomic binning, comparative biology and taxonomic classification.</title>
        <authorList>
            <person name="Goeker M."/>
        </authorList>
    </citation>
    <scope>NUCLEOTIDE SEQUENCE [LARGE SCALE GENOMIC DNA]</scope>
    <source>
        <strain evidence="3 4">DSM 4734</strain>
    </source>
</reference>
<dbReference type="EMBL" id="RBIM01000002">
    <property type="protein sequence ID" value="RKR03098.1"/>
    <property type="molecule type" value="Genomic_DNA"/>
</dbReference>
<feature type="signal peptide" evidence="2">
    <location>
        <begin position="1"/>
        <end position="20"/>
    </location>
</feature>
<keyword evidence="2" id="KW-0732">Signal</keyword>
<feature type="compositionally biased region" description="Basic and acidic residues" evidence="1">
    <location>
        <begin position="36"/>
        <end position="47"/>
    </location>
</feature>
<dbReference type="AlphaFoldDB" id="A0A495DMD1"/>
<evidence type="ECO:0000256" key="1">
    <source>
        <dbReference type="SAM" id="MobiDB-lite"/>
    </source>
</evidence>
<evidence type="ECO:0008006" key="5">
    <source>
        <dbReference type="Google" id="ProtNLM"/>
    </source>
</evidence>
<protein>
    <recommendedName>
        <fullName evidence="5">DUF2155 domain-containing protein</fullName>
    </recommendedName>
</protein>
<name>A0A495DMD1_9PROT</name>